<proteinExistence type="predicted"/>
<dbReference type="EC" id="4.4.1.3" evidence="1"/>
<dbReference type="EMBL" id="OMKW01000003">
    <property type="protein sequence ID" value="SPF30070.1"/>
    <property type="molecule type" value="Genomic_DNA"/>
</dbReference>
<reference evidence="1 2" key="1">
    <citation type="submission" date="2018-03" db="EMBL/GenBank/DDBJ databases">
        <authorList>
            <person name="Keele B.F."/>
        </authorList>
    </citation>
    <scope>NUCLEOTIDE SEQUENCE [LARGE SCALE GENOMIC DNA]</scope>
    <source>
        <strain evidence="1 2">CeCT 8812</strain>
    </source>
</reference>
<sequence length="223" mass="24860">MDAATRTLSDCPDWRYLLREFYEMYRTGPAGGSKVIAGHQRRVRERIGKVITENPAVIAREAEDKPVTAHLRRALDQGRRERTESMIRAIEAISPELSWLYGYEKVPRGLAKKYAFAEFAGPHGPIQTQQLILGIVLFAPQTTYPAHAHDGLTESYLTLSGAVSENDEGVFAPGSMIFNPPGRKHRLTTSSNEPTLLAYAWEGPAGKLSDQKMAFTKQRRSST</sequence>
<gene>
    <name evidence="1" type="primary">dddL</name>
    <name evidence="1" type="ORF">POI8812_02400</name>
</gene>
<dbReference type="InterPro" id="IPR014710">
    <property type="entry name" value="RmlC-like_jellyroll"/>
</dbReference>
<name>A0A2R8ADC3_9RHOB</name>
<evidence type="ECO:0000313" key="2">
    <source>
        <dbReference type="Proteomes" id="UP000244932"/>
    </source>
</evidence>
<protein>
    <submittedName>
        <fullName evidence="1">Dimethlysulfonioproprionate lyase DddL</fullName>
        <ecNumber evidence="1">4.4.1.3</ecNumber>
    </submittedName>
</protein>
<dbReference type="InterPro" id="IPR011051">
    <property type="entry name" value="RmlC_Cupin_sf"/>
</dbReference>
<evidence type="ECO:0000313" key="1">
    <source>
        <dbReference type="EMBL" id="SPF30070.1"/>
    </source>
</evidence>
<keyword evidence="1" id="KW-0456">Lyase</keyword>
<dbReference type="OrthoDB" id="9083851at2"/>
<dbReference type="Gene3D" id="2.60.120.10">
    <property type="entry name" value="Jelly Rolls"/>
    <property type="match status" value="1"/>
</dbReference>
<dbReference type="InterPro" id="IPR031723">
    <property type="entry name" value="DMSP_lyase"/>
</dbReference>
<dbReference type="AlphaFoldDB" id="A0A2R8ADC3"/>
<accession>A0A2R8ADC3</accession>
<dbReference type="GO" id="GO:0047869">
    <property type="term" value="F:dimethylpropiothetin dethiomethylase activity"/>
    <property type="evidence" value="ECO:0007669"/>
    <property type="project" value="UniProtKB-EC"/>
</dbReference>
<dbReference type="Pfam" id="PF16867">
    <property type="entry name" value="DMSP_lyase"/>
    <property type="match status" value="1"/>
</dbReference>
<keyword evidence="2" id="KW-1185">Reference proteome</keyword>
<dbReference type="Proteomes" id="UP000244932">
    <property type="component" value="Unassembled WGS sequence"/>
</dbReference>
<dbReference type="SUPFAM" id="SSF51182">
    <property type="entry name" value="RmlC-like cupins"/>
    <property type="match status" value="1"/>
</dbReference>
<organism evidence="1 2">
    <name type="scientific">Pontivivens insulae</name>
    <dbReference type="NCBI Taxonomy" id="1639689"/>
    <lineage>
        <taxon>Bacteria</taxon>
        <taxon>Pseudomonadati</taxon>
        <taxon>Pseudomonadota</taxon>
        <taxon>Alphaproteobacteria</taxon>
        <taxon>Rhodobacterales</taxon>
        <taxon>Paracoccaceae</taxon>
        <taxon>Pontivivens</taxon>
    </lineage>
</organism>
<dbReference type="RefSeq" id="WP_108782794.1">
    <property type="nucleotide sequence ID" value="NZ_OMKW01000003.1"/>
</dbReference>